<organism evidence="3">
    <name type="scientific">marine sediment metagenome</name>
    <dbReference type="NCBI Taxonomy" id="412755"/>
    <lineage>
        <taxon>unclassified sequences</taxon>
        <taxon>metagenomes</taxon>
        <taxon>ecological metagenomes</taxon>
    </lineage>
</organism>
<sequence>MTESTTAQPIARGLKNVVVDKTALCLIDGEAGRLVYRGYDIHDLAEQSTFEEVTYLLWYGHLPTTPQLEQFMAALRDARTIPDTIIQVIRQVSAAHPMDVLRTSVSALAAFDPDVDDMSTEANLRKA</sequence>
<dbReference type="Pfam" id="PF00285">
    <property type="entry name" value="Citrate_synt"/>
    <property type="match status" value="1"/>
</dbReference>
<dbReference type="GO" id="GO:0005975">
    <property type="term" value="P:carbohydrate metabolic process"/>
    <property type="evidence" value="ECO:0007669"/>
    <property type="project" value="TreeGrafter"/>
</dbReference>
<dbReference type="Gene3D" id="1.10.580.10">
    <property type="entry name" value="Citrate Synthase, domain 1"/>
    <property type="match status" value="1"/>
</dbReference>
<evidence type="ECO:0000313" key="3">
    <source>
        <dbReference type="EMBL" id="KKK92083.1"/>
    </source>
</evidence>
<accession>A0A0F8ZEA4</accession>
<name>A0A0F8ZEA4_9ZZZZ</name>
<evidence type="ECO:0000256" key="1">
    <source>
        <dbReference type="ARBA" id="ARBA00010566"/>
    </source>
</evidence>
<dbReference type="GO" id="GO:0006099">
    <property type="term" value="P:tricarboxylic acid cycle"/>
    <property type="evidence" value="ECO:0007669"/>
    <property type="project" value="TreeGrafter"/>
</dbReference>
<evidence type="ECO:0000256" key="2">
    <source>
        <dbReference type="ARBA" id="ARBA00022679"/>
    </source>
</evidence>
<keyword evidence="2" id="KW-0808">Transferase</keyword>
<dbReference type="SUPFAM" id="SSF48256">
    <property type="entry name" value="Citrate synthase"/>
    <property type="match status" value="1"/>
</dbReference>
<dbReference type="InterPro" id="IPR036969">
    <property type="entry name" value="Citrate_synthase_sf"/>
</dbReference>
<dbReference type="PANTHER" id="PTHR11739">
    <property type="entry name" value="CITRATE SYNTHASE"/>
    <property type="match status" value="1"/>
</dbReference>
<gene>
    <name evidence="3" type="ORF">LCGC14_2706470</name>
</gene>
<dbReference type="GO" id="GO:0005829">
    <property type="term" value="C:cytosol"/>
    <property type="evidence" value="ECO:0007669"/>
    <property type="project" value="TreeGrafter"/>
</dbReference>
<dbReference type="PANTHER" id="PTHR11739:SF4">
    <property type="entry name" value="CITRATE SYNTHASE, PEROXISOMAL"/>
    <property type="match status" value="1"/>
</dbReference>
<comment type="similarity">
    <text evidence="1">Belongs to the citrate synthase family.</text>
</comment>
<protein>
    <recommendedName>
        <fullName evidence="4">Citrate synthase</fullName>
    </recommendedName>
</protein>
<comment type="caution">
    <text evidence="3">The sequence shown here is derived from an EMBL/GenBank/DDBJ whole genome shotgun (WGS) entry which is preliminary data.</text>
</comment>
<dbReference type="EMBL" id="LAZR01048372">
    <property type="protein sequence ID" value="KKK92083.1"/>
    <property type="molecule type" value="Genomic_DNA"/>
</dbReference>
<reference evidence="3" key="1">
    <citation type="journal article" date="2015" name="Nature">
        <title>Complex archaea that bridge the gap between prokaryotes and eukaryotes.</title>
        <authorList>
            <person name="Spang A."/>
            <person name="Saw J.H."/>
            <person name="Jorgensen S.L."/>
            <person name="Zaremba-Niedzwiedzka K."/>
            <person name="Martijn J."/>
            <person name="Lind A.E."/>
            <person name="van Eijk R."/>
            <person name="Schleper C."/>
            <person name="Guy L."/>
            <person name="Ettema T.J."/>
        </authorList>
    </citation>
    <scope>NUCLEOTIDE SEQUENCE</scope>
</reference>
<dbReference type="AlphaFoldDB" id="A0A0F8ZEA4"/>
<dbReference type="GO" id="GO:0046912">
    <property type="term" value="F:acyltransferase activity, acyl groups converted into alkyl on transfer"/>
    <property type="evidence" value="ECO:0007669"/>
    <property type="project" value="InterPro"/>
</dbReference>
<feature type="non-terminal residue" evidence="3">
    <location>
        <position position="127"/>
    </location>
</feature>
<proteinExistence type="inferred from homology"/>
<dbReference type="InterPro" id="IPR016142">
    <property type="entry name" value="Citrate_synth-like_lrg_a-sub"/>
</dbReference>
<evidence type="ECO:0008006" key="4">
    <source>
        <dbReference type="Google" id="ProtNLM"/>
    </source>
</evidence>
<dbReference type="InterPro" id="IPR002020">
    <property type="entry name" value="Citrate_synthase"/>
</dbReference>